<name>A0AAD1IHP9_9MYCO</name>
<dbReference type="AlphaFoldDB" id="A0AAD1IHP9"/>
<organism evidence="1 2">
    <name type="scientific">Mycolicibacterium litorale</name>
    <dbReference type="NCBI Taxonomy" id="758802"/>
    <lineage>
        <taxon>Bacteria</taxon>
        <taxon>Bacillati</taxon>
        <taxon>Actinomycetota</taxon>
        <taxon>Actinomycetes</taxon>
        <taxon>Mycobacteriales</taxon>
        <taxon>Mycobacteriaceae</taxon>
        <taxon>Mycolicibacterium</taxon>
    </lineage>
</organism>
<keyword evidence="2" id="KW-1185">Reference proteome</keyword>
<proteinExistence type="predicted"/>
<dbReference type="Proteomes" id="UP000466607">
    <property type="component" value="Chromosome"/>
</dbReference>
<reference evidence="1 2" key="1">
    <citation type="journal article" date="2019" name="Emerg. Microbes Infect.">
        <title>Comprehensive subspecies identification of 175 nontuberculous mycobacteria species based on 7547 genomic profiles.</title>
        <authorList>
            <person name="Matsumoto Y."/>
            <person name="Kinjo T."/>
            <person name="Motooka D."/>
            <person name="Nabeya D."/>
            <person name="Jung N."/>
            <person name="Uechi K."/>
            <person name="Horii T."/>
            <person name="Iida T."/>
            <person name="Fujita J."/>
            <person name="Nakamura S."/>
        </authorList>
    </citation>
    <scope>NUCLEOTIDE SEQUENCE [LARGE SCALE GENOMIC DNA]</scope>
    <source>
        <strain evidence="1 2">JCM 17423</strain>
    </source>
</reference>
<evidence type="ECO:0000313" key="1">
    <source>
        <dbReference type="EMBL" id="BBY15880.1"/>
    </source>
</evidence>
<dbReference type="EMBL" id="AP022586">
    <property type="protein sequence ID" value="BBY15880.1"/>
    <property type="molecule type" value="Genomic_DNA"/>
</dbReference>
<accession>A0AAD1IHP9</accession>
<gene>
    <name evidence="1" type="ORF">MLIT_14720</name>
</gene>
<protein>
    <submittedName>
        <fullName evidence="1">Uncharacterized protein</fullName>
    </submittedName>
</protein>
<evidence type="ECO:0000313" key="2">
    <source>
        <dbReference type="Proteomes" id="UP000466607"/>
    </source>
</evidence>
<sequence length="69" mass="7203">MSFVPSMKIDVAAAGLIPARWLSVAYESPNKAAIGIAMPVVINDATVAPFAVDPRCCDVFFGCSTATAR</sequence>